<feature type="transmembrane region" description="Helical" evidence="2">
    <location>
        <begin position="927"/>
        <end position="956"/>
    </location>
</feature>
<feature type="compositionally biased region" description="Polar residues" evidence="1">
    <location>
        <begin position="188"/>
        <end position="203"/>
    </location>
</feature>
<feature type="transmembrane region" description="Helical" evidence="2">
    <location>
        <begin position="664"/>
        <end position="685"/>
    </location>
</feature>
<dbReference type="EnsemblMetazoa" id="CLYHEMT018923.1">
    <property type="protein sequence ID" value="CLYHEMP018923.1"/>
    <property type="gene ID" value="CLYHEMG018923"/>
</dbReference>
<reference evidence="4" key="1">
    <citation type="submission" date="2021-01" db="UniProtKB">
        <authorList>
            <consortium name="EnsemblMetazoa"/>
        </authorList>
    </citation>
    <scope>IDENTIFICATION</scope>
</reference>
<accession>A0A7M5X6Y5</accession>
<name>A0A7M5X6Y5_9CNID</name>
<dbReference type="InterPro" id="IPR011050">
    <property type="entry name" value="Pectin_lyase_fold/virulence"/>
</dbReference>
<feature type="transmembrane region" description="Helical" evidence="2">
    <location>
        <begin position="1003"/>
        <end position="1030"/>
    </location>
</feature>
<evidence type="ECO:0000256" key="1">
    <source>
        <dbReference type="SAM" id="MobiDB-lite"/>
    </source>
</evidence>
<keyword evidence="3" id="KW-0732">Signal</keyword>
<evidence type="ECO:0000313" key="5">
    <source>
        <dbReference type="Proteomes" id="UP000594262"/>
    </source>
</evidence>
<feature type="region of interest" description="Disordered" evidence="1">
    <location>
        <begin position="188"/>
        <end position="212"/>
    </location>
</feature>
<keyword evidence="5" id="KW-1185">Reference proteome</keyword>
<feature type="transmembrane region" description="Helical" evidence="2">
    <location>
        <begin position="857"/>
        <end position="874"/>
    </location>
</feature>
<dbReference type="Proteomes" id="UP000594262">
    <property type="component" value="Unplaced"/>
</dbReference>
<feature type="transmembrane region" description="Helical" evidence="2">
    <location>
        <begin position="824"/>
        <end position="845"/>
    </location>
</feature>
<sequence length="1044" mass="119410">MKIGYLSKDLIWFLIRILILDLRPGLSAREIYVSLNKQSDDISTCGTKWQPCRTIKFTIKNISKALDTILLDSGYTFYPDQSIEIDKELNITSYNGNHTGHERASILFRENFNEGFMIRDSTSIQNLDVTWRFTSIIFNLQAGKFFTVESCLIIISSYLLITGWRDMEKVTFEKVKFSNVTFKGSFSNPQVKKTNRQNNSATKRSSHKENLSTPSLRSININYTNCRFLNTLLMISAPLSSSNRPNLTISECHFEHADTRFPAINNTVIYFASNLVRKSYMGWMYIGNIYVENCHFLESYEPSVILDVVFFDGPYELNIDNCTFENTTYGAVHVENGDITINNSRFMNNIFIPIKRFSGTVYAPSLSVTTDSLTIMNSEFINNTAPSNLGASVQAKNIYDENGRNVKISILNTTIISGKYPVSSDDTPISIQIAGYITPAFLFDETSIVKCSTGQYLRYYRVEGSIGLTVHCITCNTSSYNAKDISFLKAKGGISDLQFYSRDITCFKCPYEALCYDGAIRSKGNYWGLSDNSGKVTFYPCPPLYCCSSLEGCGSYNTCAKNRVGTLCGDCQEGHVLSFFNHNECIDKSLCEYSWTVWCGYILAVAILCLFFLYNEDVWRFFRSKTAQDHNKQNVEDLDEIYENDTQTPLLRQKPMENSSSKQLTGVIKITFFFYQSASIIRILASAKTYYNMPNILTFLVSFFDIRLEITSDVLKVCPLFTSNFLVIDAFKSSLPITCLAALLLMMLACVMTRIYYTKRRSDNEVDFGKSFLRRLKGAYVNILLLGYSSISIFCLRGIHCIDIDGEERLNAQASVKCYTGWQYLIMVVIGLWVIPFPLVLYAACRALRSYRISTNEFLLVLTLPPSSVYYMWLRSRIFTQYHFIFDQQTIQEKDRILEVLNGPFKVNSKNEECRLIWEPVLIYRRLLLIVVTTFITSPVVKLYPVGLAFFVFVVHDSLEKPYADSKLNFIQMVSHLILCLLTMFNMFWALTNNVDVLQNQMFYILGEVLLIVEGMMLASPFVILVFYLIYKSILSIRKCCSRQ</sequence>
<keyword evidence="2" id="KW-0812">Transmembrane</keyword>
<feature type="transmembrane region" description="Helical" evidence="2">
    <location>
        <begin position="735"/>
        <end position="757"/>
    </location>
</feature>
<protein>
    <submittedName>
        <fullName evidence="4">Uncharacterized protein</fullName>
    </submittedName>
</protein>
<keyword evidence="2" id="KW-1133">Transmembrane helix</keyword>
<feature type="transmembrane region" description="Helical" evidence="2">
    <location>
        <begin position="968"/>
        <end position="991"/>
    </location>
</feature>
<evidence type="ECO:0000256" key="3">
    <source>
        <dbReference type="SAM" id="SignalP"/>
    </source>
</evidence>
<dbReference type="GeneID" id="136823308"/>
<dbReference type="OrthoDB" id="5989844at2759"/>
<feature type="transmembrane region" description="Helical" evidence="2">
    <location>
        <begin position="595"/>
        <end position="614"/>
    </location>
</feature>
<organism evidence="4 5">
    <name type="scientific">Clytia hemisphaerica</name>
    <dbReference type="NCBI Taxonomy" id="252671"/>
    <lineage>
        <taxon>Eukaryota</taxon>
        <taxon>Metazoa</taxon>
        <taxon>Cnidaria</taxon>
        <taxon>Hydrozoa</taxon>
        <taxon>Hydroidolina</taxon>
        <taxon>Leptothecata</taxon>
        <taxon>Obeliida</taxon>
        <taxon>Clytiidae</taxon>
        <taxon>Clytia</taxon>
    </lineage>
</organism>
<proteinExistence type="predicted"/>
<feature type="transmembrane region" description="Helical" evidence="2">
    <location>
        <begin position="778"/>
        <end position="799"/>
    </location>
</feature>
<dbReference type="AlphaFoldDB" id="A0A7M5X6Y5"/>
<evidence type="ECO:0000313" key="4">
    <source>
        <dbReference type="EnsemblMetazoa" id="CLYHEMP018923.1"/>
    </source>
</evidence>
<evidence type="ECO:0000256" key="2">
    <source>
        <dbReference type="SAM" id="Phobius"/>
    </source>
</evidence>
<keyword evidence="2" id="KW-0472">Membrane</keyword>
<feature type="signal peptide" evidence="3">
    <location>
        <begin position="1"/>
        <end position="28"/>
    </location>
</feature>
<feature type="chain" id="PRO_5029713875" evidence="3">
    <location>
        <begin position="29"/>
        <end position="1044"/>
    </location>
</feature>
<dbReference type="RefSeq" id="XP_066935595.1">
    <property type="nucleotide sequence ID" value="XM_067079494.1"/>
</dbReference>
<dbReference type="SUPFAM" id="SSF51126">
    <property type="entry name" value="Pectin lyase-like"/>
    <property type="match status" value="2"/>
</dbReference>